<evidence type="ECO:0000256" key="1">
    <source>
        <dbReference type="ARBA" id="ARBA00004651"/>
    </source>
</evidence>
<dbReference type="Proteomes" id="UP000198885">
    <property type="component" value="Unassembled WGS sequence"/>
</dbReference>
<dbReference type="GO" id="GO:0005886">
    <property type="term" value="C:plasma membrane"/>
    <property type="evidence" value="ECO:0007669"/>
    <property type="project" value="UniProtKB-SubCell"/>
</dbReference>
<dbReference type="InterPro" id="IPR045275">
    <property type="entry name" value="MscS_archaea/bacteria_type"/>
</dbReference>
<feature type="domain" description="Mechanosensitive ion channel MscS" evidence="9">
    <location>
        <begin position="122"/>
        <end position="187"/>
    </location>
</feature>
<keyword evidence="5 7" id="KW-1133">Transmembrane helix</keyword>
<keyword evidence="4 7" id="KW-0812">Transmembrane</keyword>
<comment type="function">
    <text evidence="7">Mechanosensitive channel that participates in the regulation of osmotic pressure changes within the cell, opening in response to stretch forces in the membrane lipid bilayer, without the need for other proteins. Contributes to normal resistance to hypoosmotic shock. Forms an ion channel of 1.0 nanosiemens conductance with a slight preference for anions.</text>
</comment>
<dbReference type="EMBL" id="FOGU01000009">
    <property type="protein sequence ID" value="SES28678.1"/>
    <property type="molecule type" value="Genomic_DNA"/>
</dbReference>
<dbReference type="InterPro" id="IPR011014">
    <property type="entry name" value="MscS_channel_TM-2"/>
</dbReference>
<keyword evidence="13" id="KW-1185">Reference proteome</keyword>
<gene>
    <name evidence="12" type="ORF">SAMN04490244_10976</name>
</gene>
<proteinExistence type="inferred from homology"/>
<feature type="compositionally biased region" description="Basic and acidic residues" evidence="8">
    <location>
        <begin position="304"/>
        <end position="314"/>
    </location>
</feature>
<feature type="transmembrane region" description="Helical" evidence="7">
    <location>
        <begin position="73"/>
        <end position="94"/>
    </location>
</feature>
<dbReference type="SUPFAM" id="SSF82861">
    <property type="entry name" value="Mechanosensitive channel protein MscS (YggB), transmembrane region"/>
    <property type="match status" value="1"/>
</dbReference>
<evidence type="ECO:0000256" key="3">
    <source>
        <dbReference type="ARBA" id="ARBA00022475"/>
    </source>
</evidence>
<dbReference type="InterPro" id="IPR049142">
    <property type="entry name" value="MS_channel_1st"/>
</dbReference>
<evidence type="ECO:0000256" key="5">
    <source>
        <dbReference type="ARBA" id="ARBA00022989"/>
    </source>
</evidence>
<dbReference type="InterPro" id="IPR011066">
    <property type="entry name" value="MscS_channel_C_sf"/>
</dbReference>
<evidence type="ECO:0000259" key="10">
    <source>
        <dbReference type="Pfam" id="PF21082"/>
    </source>
</evidence>
<dbReference type="OrthoDB" id="9814206at2"/>
<organism evidence="12 13">
    <name type="scientific">Tranquillimonas rosea</name>
    <dbReference type="NCBI Taxonomy" id="641238"/>
    <lineage>
        <taxon>Bacteria</taxon>
        <taxon>Pseudomonadati</taxon>
        <taxon>Pseudomonadota</taxon>
        <taxon>Alphaproteobacteria</taxon>
        <taxon>Rhodobacterales</taxon>
        <taxon>Roseobacteraceae</taxon>
        <taxon>Tranquillimonas</taxon>
    </lineage>
</organism>
<dbReference type="Pfam" id="PF05552">
    <property type="entry name" value="MS_channel_1st_1"/>
    <property type="match status" value="1"/>
</dbReference>
<comment type="subunit">
    <text evidence="7">Homoheptamer.</text>
</comment>
<dbReference type="InterPro" id="IPR023408">
    <property type="entry name" value="MscS_beta-dom_sf"/>
</dbReference>
<keyword evidence="7" id="KW-0406">Ion transport</keyword>
<feature type="domain" description="Mechanosensitive ion channel MscS C-terminal" evidence="10">
    <location>
        <begin position="195"/>
        <end position="275"/>
    </location>
</feature>
<keyword evidence="3" id="KW-1003">Cell membrane</keyword>
<dbReference type="RefSeq" id="WP_092695043.1">
    <property type="nucleotide sequence ID" value="NZ_FOGU01000009.1"/>
</dbReference>
<dbReference type="SUPFAM" id="SSF50182">
    <property type="entry name" value="Sm-like ribonucleoproteins"/>
    <property type="match status" value="1"/>
</dbReference>
<dbReference type="InterPro" id="IPR008910">
    <property type="entry name" value="MSC_TM_helix"/>
</dbReference>
<dbReference type="Pfam" id="PF00924">
    <property type="entry name" value="MS_channel_2nd"/>
    <property type="match status" value="1"/>
</dbReference>
<dbReference type="AlphaFoldDB" id="A0A1H9W472"/>
<feature type="transmembrane region" description="Helical" evidence="7">
    <location>
        <begin position="106"/>
        <end position="135"/>
    </location>
</feature>
<dbReference type="InterPro" id="IPR049278">
    <property type="entry name" value="MS_channel_C"/>
</dbReference>
<dbReference type="STRING" id="641238.SAMN04490244_10976"/>
<evidence type="ECO:0000256" key="2">
    <source>
        <dbReference type="ARBA" id="ARBA00008017"/>
    </source>
</evidence>
<evidence type="ECO:0000313" key="12">
    <source>
        <dbReference type="EMBL" id="SES28678.1"/>
    </source>
</evidence>
<evidence type="ECO:0000256" key="6">
    <source>
        <dbReference type="ARBA" id="ARBA00023136"/>
    </source>
</evidence>
<accession>A0A1H9W472</accession>
<evidence type="ECO:0000313" key="13">
    <source>
        <dbReference type="Proteomes" id="UP000198885"/>
    </source>
</evidence>
<evidence type="ECO:0000259" key="9">
    <source>
        <dbReference type="Pfam" id="PF00924"/>
    </source>
</evidence>
<name>A0A1H9W472_9RHOB</name>
<dbReference type="PANTHER" id="PTHR30221">
    <property type="entry name" value="SMALL-CONDUCTANCE MECHANOSENSITIVE CHANNEL"/>
    <property type="match status" value="1"/>
</dbReference>
<comment type="caution">
    <text evidence="7">Lacks conserved residue(s) required for the propagation of feature annotation.</text>
</comment>
<feature type="transmembrane region" description="Helical" evidence="7">
    <location>
        <begin position="30"/>
        <end position="52"/>
    </location>
</feature>
<dbReference type="PANTHER" id="PTHR30221:SF1">
    <property type="entry name" value="SMALL-CONDUCTANCE MECHANOSENSITIVE CHANNEL"/>
    <property type="match status" value="1"/>
</dbReference>
<keyword evidence="6 7" id="KW-0472">Membrane</keyword>
<comment type="subcellular location">
    <subcellularLocation>
        <location evidence="7">Cell inner membrane</location>
        <topology evidence="7">Multi-pass membrane protein</topology>
    </subcellularLocation>
    <subcellularLocation>
        <location evidence="1">Cell membrane</location>
        <topology evidence="1">Multi-pass membrane protein</topology>
    </subcellularLocation>
</comment>
<evidence type="ECO:0000256" key="8">
    <source>
        <dbReference type="SAM" id="MobiDB-lite"/>
    </source>
</evidence>
<dbReference type="Gene3D" id="1.10.287.1260">
    <property type="match status" value="1"/>
</dbReference>
<keyword evidence="7" id="KW-0407">Ion channel</keyword>
<evidence type="ECO:0000256" key="7">
    <source>
        <dbReference type="RuleBase" id="RU369025"/>
    </source>
</evidence>
<reference evidence="12 13" key="1">
    <citation type="submission" date="2016-10" db="EMBL/GenBank/DDBJ databases">
        <authorList>
            <person name="de Groot N.N."/>
        </authorList>
    </citation>
    <scope>NUCLEOTIDE SEQUENCE [LARGE SCALE GENOMIC DNA]</scope>
    <source>
        <strain evidence="12 13">DSM 23042</strain>
    </source>
</reference>
<keyword evidence="7" id="KW-0813">Transport</keyword>
<dbReference type="SUPFAM" id="SSF82689">
    <property type="entry name" value="Mechanosensitive channel protein MscS (YggB), C-terminal domain"/>
    <property type="match status" value="1"/>
</dbReference>
<evidence type="ECO:0000256" key="4">
    <source>
        <dbReference type="ARBA" id="ARBA00022692"/>
    </source>
</evidence>
<sequence length="320" mass="34909">MNLFGVDLNALMSTEIVAGTSVSDILTVEFLAMLLGNVVAAILILIAGYIIGGWIKRRIRRVAERHETLDTTLFNFLGNLARYAVLVFAFLFVLNTFGIRTTSLVAVIGAAGLAVGLALQGTLSNIAAGVMIIFFRPIKTGDFVEVNGQMGTVKEVSLNFTELATIGNVQVIIPNSEVWGNTIVNYSSYPKRRAEWTFGVGYGSNLATAEKVIHDTIMADERSLTEPDEPFIKVNNLNDSSVDFLVRVWCTADDYFAYQADMKRAVKEALDNADVTIPFPTRTLVMEGDDRETAAAGRPGASSRRHDDGVRADEEITDEA</sequence>
<evidence type="ECO:0000259" key="11">
    <source>
        <dbReference type="Pfam" id="PF21088"/>
    </source>
</evidence>
<feature type="region of interest" description="Disordered" evidence="8">
    <location>
        <begin position="286"/>
        <end position="320"/>
    </location>
</feature>
<protein>
    <recommendedName>
        <fullName evidence="7">Small-conductance mechanosensitive channel</fullName>
    </recommendedName>
</protein>
<dbReference type="InterPro" id="IPR010920">
    <property type="entry name" value="LSM_dom_sf"/>
</dbReference>
<dbReference type="Pfam" id="PF21082">
    <property type="entry name" value="MS_channel_3rd"/>
    <property type="match status" value="1"/>
</dbReference>
<feature type="domain" description="Mechanosensitive ion channel transmembrane helices 2/3" evidence="11">
    <location>
        <begin position="79"/>
        <end position="120"/>
    </location>
</feature>
<dbReference type="Gene3D" id="2.30.30.60">
    <property type="match status" value="1"/>
</dbReference>
<dbReference type="InterPro" id="IPR006685">
    <property type="entry name" value="MscS_channel_2nd"/>
</dbReference>
<dbReference type="Pfam" id="PF21088">
    <property type="entry name" value="MS_channel_1st"/>
    <property type="match status" value="1"/>
</dbReference>
<dbReference type="GO" id="GO:0008381">
    <property type="term" value="F:mechanosensitive monoatomic ion channel activity"/>
    <property type="evidence" value="ECO:0007669"/>
    <property type="project" value="InterPro"/>
</dbReference>
<dbReference type="Gene3D" id="3.30.70.100">
    <property type="match status" value="1"/>
</dbReference>
<comment type="similarity">
    <text evidence="2 7">Belongs to the MscS (TC 1.A.23) family.</text>
</comment>
<keyword evidence="7" id="KW-0997">Cell inner membrane</keyword>